<evidence type="ECO:0000313" key="1">
    <source>
        <dbReference type="EMBL" id="KHG29808.1"/>
    </source>
</evidence>
<sequence>MYIPVQSRINSYLFFSLTYPKNHLE</sequence>
<dbReference type="AlphaFoldDB" id="A0A0B0PTN5"/>
<evidence type="ECO:0000313" key="2">
    <source>
        <dbReference type="Proteomes" id="UP000032142"/>
    </source>
</evidence>
<organism evidence="1 2">
    <name type="scientific">Gossypium arboreum</name>
    <name type="common">Tree cotton</name>
    <name type="synonym">Gossypium nanking</name>
    <dbReference type="NCBI Taxonomy" id="29729"/>
    <lineage>
        <taxon>Eukaryota</taxon>
        <taxon>Viridiplantae</taxon>
        <taxon>Streptophyta</taxon>
        <taxon>Embryophyta</taxon>
        <taxon>Tracheophyta</taxon>
        <taxon>Spermatophyta</taxon>
        <taxon>Magnoliopsida</taxon>
        <taxon>eudicotyledons</taxon>
        <taxon>Gunneridae</taxon>
        <taxon>Pentapetalae</taxon>
        <taxon>rosids</taxon>
        <taxon>malvids</taxon>
        <taxon>Malvales</taxon>
        <taxon>Malvaceae</taxon>
        <taxon>Malvoideae</taxon>
        <taxon>Gossypium</taxon>
    </lineage>
</organism>
<dbReference type="EMBL" id="KN452172">
    <property type="protein sequence ID" value="KHG29808.1"/>
    <property type="molecule type" value="Genomic_DNA"/>
</dbReference>
<dbReference type="Proteomes" id="UP000032142">
    <property type="component" value="Unassembled WGS sequence"/>
</dbReference>
<name>A0A0B0PTN5_GOSAR</name>
<proteinExistence type="predicted"/>
<protein>
    <submittedName>
        <fullName evidence="1">Uncharacterized protein</fullName>
    </submittedName>
</protein>
<keyword evidence="2" id="KW-1185">Reference proteome</keyword>
<accession>A0A0B0PTN5</accession>
<gene>
    <name evidence="1" type="ORF">F383_15085</name>
</gene>
<reference evidence="2" key="1">
    <citation type="submission" date="2014-09" db="EMBL/GenBank/DDBJ databases">
        <authorList>
            <person name="Mudge J."/>
            <person name="Ramaraj T."/>
            <person name="Lindquist I.E."/>
            <person name="Bharti A.K."/>
            <person name="Sundararajan A."/>
            <person name="Cameron C.T."/>
            <person name="Woodward J.E."/>
            <person name="May G.D."/>
            <person name="Brubaker C."/>
            <person name="Broadhvest J."/>
            <person name="Wilkins T.A."/>
        </authorList>
    </citation>
    <scope>NUCLEOTIDE SEQUENCE</scope>
    <source>
        <strain evidence="2">cv. AKA8401</strain>
    </source>
</reference>